<dbReference type="GO" id="GO:0006779">
    <property type="term" value="P:porphyrin-containing compound biosynthetic process"/>
    <property type="evidence" value="ECO:0007669"/>
    <property type="project" value="InterPro"/>
</dbReference>
<dbReference type="Gene3D" id="3.20.20.210">
    <property type="match status" value="1"/>
</dbReference>
<organism evidence="2 3">
    <name type="scientific">Candidatus Eubacterium avistercoris</name>
    <dbReference type="NCBI Taxonomy" id="2838567"/>
    <lineage>
        <taxon>Bacteria</taxon>
        <taxon>Bacillati</taxon>
        <taxon>Bacillota</taxon>
        <taxon>Clostridia</taxon>
        <taxon>Eubacteriales</taxon>
        <taxon>Eubacteriaceae</taxon>
        <taxon>Eubacterium</taxon>
    </lineage>
</organism>
<dbReference type="InterPro" id="IPR052024">
    <property type="entry name" value="Methanogen_methyltrans"/>
</dbReference>
<dbReference type="PANTHER" id="PTHR47099">
    <property type="entry name" value="METHYLCOBAMIDE:COM METHYLTRANSFERASE MTBA"/>
    <property type="match status" value="1"/>
</dbReference>
<dbReference type="InterPro" id="IPR038071">
    <property type="entry name" value="UROD/MetE-like_sf"/>
</dbReference>
<dbReference type="EMBL" id="DXCH01000072">
    <property type="protein sequence ID" value="HIZ06826.1"/>
    <property type="molecule type" value="Genomic_DNA"/>
</dbReference>
<dbReference type="Proteomes" id="UP000824024">
    <property type="component" value="Unassembled WGS sequence"/>
</dbReference>
<proteinExistence type="predicted"/>
<dbReference type="InterPro" id="IPR000257">
    <property type="entry name" value="Uroporphyrinogen_deCOase"/>
</dbReference>
<evidence type="ECO:0000259" key="1">
    <source>
        <dbReference type="Pfam" id="PF01208"/>
    </source>
</evidence>
<evidence type="ECO:0000313" key="2">
    <source>
        <dbReference type="EMBL" id="HIZ06826.1"/>
    </source>
</evidence>
<reference evidence="2" key="2">
    <citation type="submission" date="2021-04" db="EMBL/GenBank/DDBJ databases">
        <authorList>
            <person name="Gilroy R."/>
        </authorList>
    </citation>
    <scope>NUCLEOTIDE SEQUENCE</scope>
    <source>
        <strain evidence="2">CHK192-9172</strain>
    </source>
</reference>
<dbReference type="GO" id="GO:0004853">
    <property type="term" value="F:uroporphyrinogen decarboxylase activity"/>
    <property type="evidence" value="ECO:0007669"/>
    <property type="project" value="InterPro"/>
</dbReference>
<name>A0A9D2D1D0_9FIRM</name>
<protein>
    <submittedName>
        <fullName evidence="2">Uroporphyrinogen decarboxylase</fullName>
    </submittedName>
</protein>
<evidence type="ECO:0000313" key="3">
    <source>
        <dbReference type="Proteomes" id="UP000824024"/>
    </source>
</evidence>
<dbReference type="Pfam" id="PF01208">
    <property type="entry name" value="URO-D"/>
    <property type="match status" value="1"/>
</dbReference>
<dbReference type="PANTHER" id="PTHR47099:SF1">
    <property type="entry name" value="METHYLCOBAMIDE:COM METHYLTRANSFERASE MTBA"/>
    <property type="match status" value="1"/>
</dbReference>
<accession>A0A9D2D1D0</accession>
<dbReference type="AlphaFoldDB" id="A0A9D2D1D0"/>
<feature type="domain" description="Uroporphyrinogen decarboxylase (URO-D)" evidence="1">
    <location>
        <begin position="120"/>
        <end position="298"/>
    </location>
</feature>
<reference evidence="2" key="1">
    <citation type="journal article" date="2021" name="PeerJ">
        <title>Extensive microbial diversity within the chicken gut microbiome revealed by metagenomics and culture.</title>
        <authorList>
            <person name="Gilroy R."/>
            <person name="Ravi A."/>
            <person name="Getino M."/>
            <person name="Pursley I."/>
            <person name="Horton D.L."/>
            <person name="Alikhan N.F."/>
            <person name="Baker D."/>
            <person name="Gharbi K."/>
            <person name="Hall N."/>
            <person name="Watson M."/>
            <person name="Adriaenssens E.M."/>
            <person name="Foster-Nyarko E."/>
            <person name="Jarju S."/>
            <person name="Secka A."/>
            <person name="Antonio M."/>
            <person name="Oren A."/>
            <person name="Chaudhuri R.R."/>
            <person name="La Ragione R."/>
            <person name="Hildebrand F."/>
            <person name="Pallen M.J."/>
        </authorList>
    </citation>
    <scope>NUCLEOTIDE SEQUENCE</scope>
    <source>
        <strain evidence="2">CHK192-9172</strain>
    </source>
</reference>
<sequence length="331" mass="37965">MLTKKQNLLETIRGGHPDRYVNQFEYLSLVLDPVTAAGLGTVKKGGFFMNGWGVRMEFPQDAPGPFPNNAEEYLVVKDIAKWRESVKEPPVVLPEEAWRSCVEQVNKIDRNETFVAPIIVPGIFDKLHYLMGMENTLINFYEEPECMLELIDYLTDYEIRAAREIVDHIHPDAIFHHDDWGSQHSSILSPTMFEKFFVPAYQKIYGFWKQNGVELIVHHNDSYSANLVPGMIKMGIDIWQGAMTSNDIPKLVKQYGGQISFHGNIDNHAIDHPDWSREEVQNETIRRVREVGSKSYFIPGTVMGEPGSIFQEVYDIVSETICNINRQEQQT</sequence>
<gene>
    <name evidence="2" type="ORF">IAA08_02685</name>
</gene>
<comment type="caution">
    <text evidence="2">The sequence shown here is derived from an EMBL/GenBank/DDBJ whole genome shotgun (WGS) entry which is preliminary data.</text>
</comment>
<dbReference type="SUPFAM" id="SSF51726">
    <property type="entry name" value="UROD/MetE-like"/>
    <property type="match status" value="1"/>
</dbReference>